<dbReference type="AlphaFoldDB" id="A0A9J6RJQ1"/>
<evidence type="ECO:0008006" key="3">
    <source>
        <dbReference type="Google" id="ProtNLM"/>
    </source>
</evidence>
<accession>A0A9J6RJQ1</accession>
<evidence type="ECO:0000313" key="1">
    <source>
        <dbReference type="EMBL" id="MCZ0864593.1"/>
    </source>
</evidence>
<protein>
    <recommendedName>
        <fullName evidence="3">Orphan protein</fullName>
    </recommendedName>
</protein>
<keyword evidence="2" id="KW-1185">Reference proteome</keyword>
<organism evidence="1 2">
    <name type="scientific">Dasania phycosphaerae</name>
    <dbReference type="NCBI Taxonomy" id="2950436"/>
    <lineage>
        <taxon>Bacteria</taxon>
        <taxon>Pseudomonadati</taxon>
        <taxon>Pseudomonadota</taxon>
        <taxon>Gammaproteobacteria</taxon>
        <taxon>Cellvibrionales</taxon>
        <taxon>Spongiibacteraceae</taxon>
        <taxon>Dasania</taxon>
    </lineage>
</organism>
<name>A0A9J6RJQ1_9GAMM</name>
<dbReference type="RefSeq" id="WP_258330745.1">
    <property type="nucleotide sequence ID" value="NZ_JAPTGG010000003.1"/>
</dbReference>
<reference evidence="1 2" key="1">
    <citation type="submission" date="2022-12" db="EMBL/GenBank/DDBJ databases">
        <title>Dasania phycosphaerae sp. nov., isolated from particulate material of the south coast of Korea.</title>
        <authorList>
            <person name="Jiang Y."/>
        </authorList>
    </citation>
    <scope>NUCLEOTIDE SEQUENCE [LARGE SCALE GENOMIC DNA]</scope>
    <source>
        <strain evidence="1 2">GY-19</strain>
    </source>
</reference>
<comment type="caution">
    <text evidence="1">The sequence shown here is derived from an EMBL/GenBank/DDBJ whole genome shotgun (WGS) entry which is preliminary data.</text>
</comment>
<dbReference type="Proteomes" id="UP001069090">
    <property type="component" value="Unassembled WGS sequence"/>
</dbReference>
<dbReference type="EMBL" id="JAPTGG010000003">
    <property type="protein sequence ID" value="MCZ0864593.1"/>
    <property type="molecule type" value="Genomic_DNA"/>
</dbReference>
<sequence>MQIKLPLAEEKKLTVLSRIEPGCLGPEGIKHVAAFCEFAQKQLSSLDSDFVHWQLSPRHDKNQAEMQYQLSNKTLSYQQAERYLALFDQSLDTFESHLHEQLAQLIDQYLGQ</sequence>
<evidence type="ECO:0000313" key="2">
    <source>
        <dbReference type="Proteomes" id="UP001069090"/>
    </source>
</evidence>
<gene>
    <name evidence="1" type="ORF">O0V09_05240</name>
</gene>
<proteinExistence type="predicted"/>